<reference evidence="2 3" key="1">
    <citation type="submission" date="2015-01" db="EMBL/GenBank/DDBJ databases">
        <title>The Genome Sequence of Exophiala xenobiotica CBS118157.</title>
        <authorList>
            <consortium name="The Broad Institute Genomics Platform"/>
            <person name="Cuomo C."/>
            <person name="de Hoog S."/>
            <person name="Gorbushina A."/>
            <person name="Stielow B."/>
            <person name="Teixiera M."/>
            <person name="Abouelleil A."/>
            <person name="Chapman S.B."/>
            <person name="Priest M."/>
            <person name="Young S.K."/>
            <person name="Wortman J."/>
            <person name="Nusbaum C."/>
            <person name="Birren B."/>
        </authorList>
    </citation>
    <scope>NUCLEOTIDE SEQUENCE [LARGE SCALE GENOMIC DNA]</scope>
    <source>
        <strain evidence="2 3">CBS 118157</strain>
    </source>
</reference>
<protein>
    <recommendedName>
        <fullName evidence="1">Xylose isomerase-like TIM barrel domain-containing protein</fullName>
    </recommendedName>
</protein>
<evidence type="ECO:0000313" key="3">
    <source>
        <dbReference type="Proteomes" id="UP000054342"/>
    </source>
</evidence>
<dbReference type="EMBL" id="KN847322">
    <property type="protein sequence ID" value="KIW51479.1"/>
    <property type="molecule type" value="Genomic_DNA"/>
</dbReference>
<dbReference type="OrthoDB" id="5360893at2759"/>
<name>A0A0D2EUI8_9EURO</name>
<sequence length="337" mass="37930">MNHKLAVATVSLGWHRSHTLERKIEAAKSAGISGVEPHDTDLNNFAKSHRMARLEAAAAVGKLCNRSNMEIIAYGPFSNFEGEPTPLEGRLDTAREWMQIAHNLGTDVIQIPANDSKAAIGEERVIITELQALADLGRQQDSPISFAYEALAWSAHVADWEESLRVVQHVDRSNFGLCLDTYHVLARVWADARAPSGLRPGGASALRDSVQRFLDSCPPERIAYVQLSDAERQRPPLLPGHPAYAADQDCTRSWCLYGRLFPYETEKGAYLPMDDILRAWLLDKKWSGWVSMEVFHRNMAEESMVSELWAERARTSWDRVVQVLQKHAQQQTTDMQQ</sequence>
<dbReference type="RefSeq" id="XP_013312063.1">
    <property type="nucleotide sequence ID" value="XM_013456609.1"/>
</dbReference>
<dbReference type="PANTHER" id="PTHR12110:SF38">
    <property type="entry name" value="DIOXYGENASE, PUTATIVE (AFU_ORTHOLOGUE AFUA_6G00240)-RELATED"/>
    <property type="match status" value="1"/>
</dbReference>
<organism evidence="2 3">
    <name type="scientific">Exophiala xenobiotica</name>
    <dbReference type="NCBI Taxonomy" id="348802"/>
    <lineage>
        <taxon>Eukaryota</taxon>
        <taxon>Fungi</taxon>
        <taxon>Dikarya</taxon>
        <taxon>Ascomycota</taxon>
        <taxon>Pezizomycotina</taxon>
        <taxon>Eurotiomycetes</taxon>
        <taxon>Chaetothyriomycetidae</taxon>
        <taxon>Chaetothyriales</taxon>
        <taxon>Herpotrichiellaceae</taxon>
        <taxon>Exophiala</taxon>
    </lineage>
</organism>
<dbReference type="PANTHER" id="PTHR12110">
    <property type="entry name" value="HYDROXYPYRUVATE ISOMERASE"/>
    <property type="match status" value="1"/>
</dbReference>
<dbReference type="Proteomes" id="UP000054342">
    <property type="component" value="Unassembled WGS sequence"/>
</dbReference>
<proteinExistence type="predicted"/>
<dbReference type="STRING" id="348802.A0A0D2EUI8"/>
<keyword evidence="3" id="KW-1185">Reference proteome</keyword>
<dbReference type="InterPro" id="IPR013022">
    <property type="entry name" value="Xyl_isomerase-like_TIM-brl"/>
</dbReference>
<evidence type="ECO:0000259" key="1">
    <source>
        <dbReference type="Pfam" id="PF01261"/>
    </source>
</evidence>
<dbReference type="HOGENOM" id="CLU_035063_0_0_1"/>
<dbReference type="InterPro" id="IPR036237">
    <property type="entry name" value="Xyl_isomerase-like_sf"/>
</dbReference>
<evidence type="ECO:0000313" key="2">
    <source>
        <dbReference type="EMBL" id="KIW51479.1"/>
    </source>
</evidence>
<feature type="domain" description="Xylose isomerase-like TIM barrel" evidence="1">
    <location>
        <begin position="24"/>
        <end position="304"/>
    </location>
</feature>
<gene>
    <name evidence="2" type="ORF">PV05_10194</name>
</gene>
<accession>A0A0D2EUI8</accession>
<dbReference type="GeneID" id="25332102"/>
<dbReference type="AlphaFoldDB" id="A0A0D2EUI8"/>
<dbReference type="SUPFAM" id="SSF51658">
    <property type="entry name" value="Xylose isomerase-like"/>
    <property type="match status" value="1"/>
</dbReference>
<dbReference type="Pfam" id="PF01261">
    <property type="entry name" value="AP_endonuc_2"/>
    <property type="match status" value="1"/>
</dbReference>
<dbReference type="Gene3D" id="3.20.20.150">
    <property type="entry name" value="Divalent-metal-dependent TIM barrel enzymes"/>
    <property type="match status" value="1"/>
</dbReference>
<dbReference type="InterPro" id="IPR050312">
    <property type="entry name" value="IolE/XylAMocC-like"/>
</dbReference>